<dbReference type="RefSeq" id="WP_320687191.1">
    <property type="nucleotide sequence ID" value="NZ_JAXBLV010000181.1"/>
</dbReference>
<accession>A0ABU5F407</accession>
<evidence type="ECO:0000313" key="1">
    <source>
        <dbReference type="EMBL" id="MDY3560651.1"/>
    </source>
</evidence>
<keyword evidence="2" id="KW-1185">Reference proteome</keyword>
<gene>
    <name evidence="1" type="ORF">R5W23_001897</name>
</gene>
<evidence type="ECO:0000313" key="2">
    <source>
        <dbReference type="Proteomes" id="UP001272242"/>
    </source>
</evidence>
<name>A0ABU5F407_9BACT</name>
<dbReference type="EMBL" id="JAXBLV010000181">
    <property type="protein sequence ID" value="MDY3560651.1"/>
    <property type="molecule type" value="Genomic_DNA"/>
</dbReference>
<organism evidence="1 2">
    <name type="scientific">Gemmata algarum</name>
    <dbReference type="NCBI Taxonomy" id="2975278"/>
    <lineage>
        <taxon>Bacteria</taxon>
        <taxon>Pseudomonadati</taxon>
        <taxon>Planctomycetota</taxon>
        <taxon>Planctomycetia</taxon>
        <taxon>Gemmatales</taxon>
        <taxon>Gemmataceae</taxon>
        <taxon>Gemmata</taxon>
    </lineage>
</organism>
<reference evidence="2" key="1">
    <citation type="journal article" date="2023" name="Mar. Drugs">
        <title>Gemmata algarum, a Novel Planctomycete Isolated from an Algal Mat, Displays Antimicrobial Activity.</title>
        <authorList>
            <person name="Kumar G."/>
            <person name="Kallscheuer N."/>
            <person name="Kashif M."/>
            <person name="Ahamad S."/>
            <person name="Jagadeeshwari U."/>
            <person name="Pannikurungottu S."/>
            <person name="Haufschild T."/>
            <person name="Kabuu M."/>
            <person name="Sasikala C."/>
            <person name="Jogler C."/>
            <person name="Ramana C."/>
        </authorList>
    </citation>
    <scope>NUCLEOTIDE SEQUENCE [LARGE SCALE GENOMIC DNA]</scope>
    <source>
        <strain evidence="2">JC673</strain>
    </source>
</reference>
<sequence length="218" mass="22790">MDSALASQQVPASDVTVALNGQAALVVELVAPVATFAQGQLEAVSLIAVAVAGDVAAIIDTAGTLSPVSVTNPAPPLNPITPPVPGVGPIDWQAMLTSYGIKIATLDSLATQIVSEMQRFDGLEALIKDLRIKARFAATPEERLGFTMFADAYLDQLLGSSQRLANLTSQYGELYLTAAAQFAFLEGALPAELRAFLVPPPELPEVPSLYYAPLSGLV</sequence>
<comment type="caution">
    <text evidence="1">The sequence shown here is derived from an EMBL/GenBank/DDBJ whole genome shotgun (WGS) entry which is preliminary data.</text>
</comment>
<proteinExistence type="predicted"/>
<dbReference type="Proteomes" id="UP001272242">
    <property type="component" value="Unassembled WGS sequence"/>
</dbReference>
<protein>
    <submittedName>
        <fullName evidence="1">Uncharacterized protein</fullName>
    </submittedName>
</protein>